<organism evidence="2">
    <name type="scientific">Oryza meridionalis</name>
    <dbReference type="NCBI Taxonomy" id="40149"/>
    <lineage>
        <taxon>Eukaryota</taxon>
        <taxon>Viridiplantae</taxon>
        <taxon>Streptophyta</taxon>
        <taxon>Embryophyta</taxon>
        <taxon>Tracheophyta</taxon>
        <taxon>Spermatophyta</taxon>
        <taxon>Magnoliopsida</taxon>
        <taxon>Liliopsida</taxon>
        <taxon>Poales</taxon>
        <taxon>Poaceae</taxon>
        <taxon>BOP clade</taxon>
        <taxon>Oryzoideae</taxon>
        <taxon>Oryzeae</taxon>
        <taxon>Oryzinae</taxon>
        <taxon>Oryza</taxon>
    </lineage>
</organism>
<evidence type="ECO:0000313" key="3">
    <source>
        <dbReference type="Proteomes" id="UP000008021"/>
    </source>
</evidence>
<dbReference type="PANTHER" id="PTHR34998">
    <property type="entry name" value="OS04G0357400 PROTEIN-RELATED"/>
    <property type="match status" value="1"/>
</dbReference>
<dbReference type="Proteomes" id="UP000008021">
    <property type="component" value="Chromosome 12"/>
</dbReference>
<keyword evidence="1" id="KW-0732">Signal</keyword>
<feature type="signal peptide" evidence="1">
    <location>
        <begin position="1"/>
        <end position="38"/>
    </location>
</feature>
<dbReference type="AlphaFoldDB" id="A0A0E0FC29"/>
<protein>
    <submittedName>
        <fullName evidence="2">Uncharacterized protein</fullName>
    </submittedName>
</protein>
<sequence length="123" mass="13192">MAAYKKGIMINKASVVAAFSAAWLLLLALVLLADEAAAAPAGREAAAAAAWMRRLDDTVEPEPLPAELDRVQRRVLRATSHYVAPSALNPDRQGCIQSCLPGSQYSVPPPGSHCNRKYYNQGC</sequence>
<feature type="chain" id="PRO_5002359362" evidence="1">
    <location>
        <begin position="39"/>
        <end position="123"/>
    </location>
</feature>
<evidence type="ECO:0000313" key="2">
    <source>
        <dbReference type="EnsemblPlants" id="OMERI12G08250.1"/>
    </source>
</evidence>
<reference evidence="2" key="2">
    <citation type="submission" date="2018-05" db="EMBL/GenBank/DDBJ databases">
        <title>OmerRS3 (Oryza meridionalis Reference Sequence Version 3).</title>
        <authorList>
            <person name="Zhang J."/>
            <person name="Kudrna D."/>
            <person name="Lee S."/>
            <person name="Talag J."/>
            <person name="Welchert J."/>
            <person name="Wing R.A."/>
        </authorList>
    </citation>
    <scope>NUCLEOTIDE SEQUENCE [LARGE SCALE GENOMIC DNA]</scope>
    <source>
        <strain evidence="2">cv. OR44</strain>
    </source>
</reference>
<dbReference type="HOGENOM" id="CLU_2030544_0_0_1"/>
<name>A0A0E0FC29_9ORYZ</name>
<dbReference type="Gramene" id="OMERI12G08250.1">
    <property type="protein sequence ID" value="OMERI12G08250.1"/>
    <property type="gene ID" value="OMERI12G08250"/>
</dbReference>
<evidence type="ECO:0000256" key="1">
    <source>
        <dbReference type="SAM" id="SignalP"/>
    </source>
</evidence>
<keyword evidence="3" id="KW-1185">Reference proteome</keyword>
<dbReference type="EnsemblPlants" id="OMERI12G08250.1">
    <property type="protein sequence ID" value="OMERI12G08250.1"/>
    <property type="gene ID" value="OMERI12G08250"/>
</dbReference>
<proteinExistence type="predicted"/>
<accession>A0A0E0FC29</accession>
<reference evidence="2" key="1">
    <citation type="submission" date="2015-04" db="UniProtKB">
        <authorList>
            <consortium name="EnsemblPlants"/>
        </authorList>
    </citation>
    <scope>IDENTIFICATION</scope>
</reference>